<gene>
    <name evidence="2" type="ORF">DK846_02945</name>
</gene>
<dbReference type="AlphaFoldDB" id="A0A2V2NCG5"/>
<dbReference type="PANTHER" id="PTHR42695">
    <property type="entry name" value="GLUTAMINE AMIDOTRANSFERASE YLR126C-RELATED"/>
    <property type="match status" value="1"/>
</dbReference>
<dbReference type="InterPro" id="IPR044992">
    <property type="entry name" value="ChyE-like"/>
</dbReference>
<dbReference type="Proteomes" id="UP000245657">
    <property type="component" value="Unassembled WGS sequence"/>
</dbReference>
<dbReference type="PANTHER" id="PTHR42695:SF5">
    <property type="entry name" value="GLUTAMINE AMIDOTRANSFERASE YLR126C-RELATED"/>
    <property type="match status" value="1"/>
</dbReference>
<dbReference type="GO" id="GO:0005829">
    <property type="term" value="C:cytosol"/>
    <property type="evidence" value="ECO:0007669"/>
    <property type="project" value="TreeGrafter"/>
</dbReference>
<dbReference type="Pfam" id="PF00117">
    <property type="entry name" value="GATase"/>
    <property type="match status" value="1"/>
</dbReference>
<dbReference type="InterPro" id="IPR029062">
    <property type="entry name" value="Class_I_gatase-like"/>
</dbReference>
<feature type="domain" description="Glutamine amidotransferase" evidence="1">
    <location>
        <begin position="64"/>
        <end position="204"/>
    </location>
</feature>
<sequence length="257" mass="29647">MSFVIVQFLQITSHISPTNMIQIFSLEHAPHEDPVYITQWLHEKQINLQPVRLYEGDHFPDVAEVGILLIMGGFMNIYEEKEFPWLVEEKKFIRKVIDAGKPVLGICLGGQLIADILGEKVTKALHPEYGWHTINRVTPLLESSYVYPERLFALFPEKVQAFEWHQDTFAIPEGAVRIYASKLCENQAYLYHDRVIGLQFHPEMDELTIREFLHYSSSEIKEKGLEDVKLDILERISLTSSGNLFVAGLMEYLLELA</sequence>
<name>A0A2V2NCG5_9EURY</name>
<dbReference type="InterPro" id="IPR017926">
    <property type="entry name" value="GATASE"/>
</dbReference>
<proteinExistence type="predicted"/>
<dbReference type="GO" id="GO:0016740">
    <property type="term" value="F:transferase activity"/>
    <property type="evidence" value="ECO:0007669"/>
    <property type="project" value="UniProtKB-KW"/>
</dbReference>
<organism evidence="2 3">
    <name type="scientific">Methanospirillum lacunae</name>
    <dbReference type="NCBI Taxonomy" id="668570"/>
    <lineage>
        <taxon>Archaea</taxon>
        <taxon>Methanobacteriati</taxon>
        <taxon>Methanobacteriota</taxon>
        <taxon>Stenosarchaea group</taxon>
        <taxon>Methanomicrobia</taxon>
        <taxon>Methanomicrobiales</taxon>
        <taxon>Methanospirillaceae</taxon>
        <taxon>Methanospirillum</taxon>
    </lineage>
</organism>
<accession>A0A2V2NCG5</accession>
<comment type="caution">
    <text evidence="2">The sequence shown here is derived from an EMBL/GenBank/DDBJ whole genome shotgun (WGS) entry which is preliminary data.</text>
</comment>
<evidence type="ECO:0000259" key="1">
    <source>
        <dbReference type="Pfam" id="PF00117"/>
    </source>
</evidence>
<dbReference type="SUPFAM" id="SSF52317">
    <property type="entry name" value="Class I glutamine amidotransferase-like"/>
    <property type="match status" value="1"/>
</dbReference>
<dbReference type="EMBL" id="QGMY01000002">
    <property type="protein sequence ID" value="PWR74128.1"/>
    <property type="molecule type" value="Genomic_DNA"/>
</dbReference>
<evidence type="ECO:0000313" key="3">
    <source>
        <dbReference type="Proteomes" id="UP000245657"/>
    </source>
</evidence>
<reference evidence="2 3" key="1">
    <citation type="submission" date="2018-05" db="EMBL/GenBank/DDBJ databases">
        <title>Draft genome of Methanospirillum lacunae Ki8-1.</title>
        <authorList>
            <person name="Dueholm M.S."/>
            <person name="Nielsen P.H."/>
            <person name="Bakmann L.F."/>
            <person name="Otzen D.E."/>
        </authorList>
    </citation>
    <scope>NUCLEOTIDE SEQUENCE [LARGE SCALE GENOMIC DNA]</scope>
    <source>
        <strain evidence="2 3">Ki8-1</strain>
    </source>
</reference>
<dbReference type="FunFam" id="3.40.50.880:FF:000033">
    <property type="entry name" value="Glutamine amidotransferase class-I"/>
    <property type="match status" value="1"/>
</dbReference>
<keyword evidence="2" id="KW-0808">Transferase</keyword>
<protein>
    <submittedName>
        <fullName evidence="2">Amidotransferase</fullName>
    </submittedName>
</protein>
<dbReference type="Gene3D" id="3.40.50.880">
    <property type="match status" value="1"/>
</dbReference>
<dbReference type="PROSITE" id="PS51273">
    <property type="entry name" value="GATASE_TYPE_1"/>
    <property type="match status" value="1"/>
</dbReference>
<keyword evidence="3" id="KW-1185">Reference proteome</keyword>
<dbReference type="CDD" id="cd01741">
    <property type="entry name" value="GATase1_1"/>
    <property type="match status" value="1"/>
</dbReference>
<evidence type="ECO:0000313" key="2">
    <source>
        <dbReference type="EMBL" id="PWR74128.1"/>
    </source>
</evidence>